<dbReference type="AlphaFoldDB" id="A0AAW2K7C4"/>
<organism evidence="2">
    <name type="scientific">Sesamum angustifolium</name>
    <dbReference type="NCBI Taxonomy" id="2727405"/>
    <lineage>
        <taxon>Eukaryota</taxon>
        <taxon>Viridiplantae</taxon>
        <taxon>Streptophyta</taxon>
        <taxon>Embryophyta</taxon>
        <taxon>Tracheophyta</taxon>
        <taxon>Spermatophyta</taxon>
        <taxon>Magnoliopsida</taxon>
        <taxon>eudicotyledons</taxon>
        <taxon>Gunneridae</taxon>
        <taxon>Pentapetalae</taxon>
        <taxon>asterids</taxon>
        <taxon>lamiids</taxon>
        <taxon>Lamiales</taxon>
        <taxon>Pedaliaceae</taxon>
        <taxon>Sesamum</taxon>
    </lineage>
</organism>
<proteinExistence type="predicted"/>
<evidence type="ECO:0000313" key="2">
    <source>
        <dbReference type="EMBL" id="KAL0302554.1"/>
    </source>
</evidence>
<sequence length="171" mass="19787">MRDFQVRQNLTGKAMRRLHSTEVHGTIPARRNGKGSEKNGSRIMIRGIAWKEIEADTSKISQDLKEIQKTVQDYGHRLSNIPMKIDSLCHKMDEILKILPDLHKNLTDLKIEITDLRRNQRENPETSISRQERIRDALGTVPLLHQKGKAKEIPKPKTRDEQIQEILNSIK</sequence>
<feature type="compositionally biased region" description="Basic and acidic residues" evidence="1">
    <location>
        <begin position="149"/>
        <end position="162"/>
    </location>
</feature>
<gene>
    <name evidence="2" type="ORF">Sangu_3094100</name>
</gene>
<dbReference type="EMBL" id="JACGWK010000252">
    <property type="protein sequence ID" value="KAL0302554.1"/>
    <property type="molecule type" value="Genomic_DNA"/>
</dbReference>
<reference evidence="2" key="2">
    <citation type="journal article" date="2024" name="Plant">
        <title>Genomic evolution and insights into agronomic trait innovations of Sesamum species.</title>
        <authorList>
            <person name="Miao H."/>
            <person name="Wang L."/>
            <person name="Qu L."/>
            <person name="Liu H."/>
            <person name="Sun Y."/>
            <person name="Le M."/>
            <person name="Wang Q."/>
            <person name="Wei S."/>
            <person name="Zheng Y."/>
            <person name="Lin W."/>
            <person name="Duan Y."/>
            <person name="Cao H."/>
            <person name="Xiong S."/>
            <person name="Wang X."/>
            <person name="Wei L."/>
            <person name="Li C."/>
            <person name="Ma Q."/>
            <person name="Ju M."/>
            <person name="Zhao R."/>
            <person name="Li G."/>
            <person name="Mu C."/>
            <person name="Tian Q."/>
            <person name="Mei H."/>
            <person name="Zhang T."/>
            <person name="Gao T."/>
            <person name="Zhang H."/>
        </authorList>
    </citation>
    <scope>NUCLEOTIDE SEQUENCE</scope>
    <source>
        <strain evidence="2">G01</strain>
    </source>
</reference>
<evidence type="ECO:0000256" key="1">
    <source>
        <dbReference type="SAM" id="MobiDB-lite"/>
    </source>
</evidence>
<protein>
    <submittedName>
        <fullName evidence="2">Uncharacterized protein</fullName>
    </submittedName>
</protein>
<reference evidence="2" key="1">
    <citation type="submission" date="2020-06" db="EMBL/GenBank/DDBJ databases">
        <authorList>
            <person name="Li T."/>
            <person name="Hu X."/>
            <person name="Zhang T."/>
            <person name="Song X."/>
            <person name="Zhang H."/>
            <person name="Dai N."/>
            <person name="Sheng W."/>
            <person name="Hou X."/>
            <person name="Wei L."/>
        </authorList>
    </citation>
    <scope>NUCLEOTIDE SEQUENCE</scope>
    <source>
        <strain evidence="2">G01</strain>
        <tissue evidence="2">Leaf</tissue>
    </source>
</reference>
<comment type="caution">
    <text evidence="2">The sequence shown here is derived from an EMBL/GenBank/DDBJ whole genome shotgun (WGS) entry which is preliminary data.</text>
</comment>
<accession>A0AAW2K7C4</accession>
<name>A0AAW2K7C4_9LAMI</name>
<feature type="region of interest" description="Disordered" evidence="1">
    <location>
        <begin position="148"/>
        <end position="171"/>
    </location>
</feature>